<sequence length="52" mass="5596">MADAPVASENFIMDSKGASHVEALSLLQVWENGDTESSSETQKGTTQGRQQK</sequence>
<accession>N6TA00</accession>
<feature type="compositionally biased region" description="Low complexity" evidence="1">
    <location>
        <begin position="41"/>
        <end position="52"/>
    </location>
</feature>
<proteinExistence type="predicted"/>
<evidence type="ECO:0000313" key="2">
    <source>
        <dbReference type="EMBL" id="ENN77064.1"/>
    </source>
</evidence>
<feature type="region of interest" description="Disordered" evidence="1">
    <location>
        <begin position="32"/>
        <end position="52"/>
    </location>
</feature>
<protein>
    <submittedName>
        <fullName evidence="2">Uncharacterized protein</fullName>
    </submittedName>
</protein>
<dbReference type="HOGENOM" id="CLU_3089387_0_0_1"/>
<evidence type="ECO:0000256" key="1">
    <source>
        <dbReference type="SAM" id="MobiDB-lite"/>
    </source>
</evidence>
<feature type="non-terminal residue" evidence="2">
    <location>
        <position position="1"/>
    </location>
</feature>
<reference evidence="2" key="1">
    <citation type="journal article" date="2013" name="Genome Biol.">
        <title>Draft genome of the mountain pine beetle, Dendroctonus ponderosae Hopkins, a major forest pest.</title>
        <authorList>
            <person name="Keeling C.I."/>
            <person name="Yuen M.M."/>
            <person name="Liao N.Y."/>
            <person name="Docking T.R."/>
            <person name="Chan S.K."/>
            <person name="Taylor G.A."/>
            <person name="Palmquist D.L."/>
            <person name="Jackman S.D."/>
            <person name="Nguyen A."/>
            <person name="Li M."/>
            <person name="Henderson H."/>
            <person name="Janes J.K."/>
            <person name="Zhao Y."/>
            <person name="Pandoh P."/>
            <person name="Moore R."/>
            <person name="Sperling F.A."/>
            <person name="Huber D.P."/>
            <person name="Birol I."/>
            <person name="Jones S.J."/>
            <person name="Bohlmann J."/>
        </authorList>
    </citation>
    <scope>NUCLEOTIDE SEQUENCE</scope>
</reference>
<name>N6TA00_DENPD</name>
<gene>
    <name evidence="2" type="ORF">YQE_06399</name>
</gene>
<dbReference type="EMBL" id="KB740954">
    <property type="protein sequence ID" value="ENN77064.1"/>
    <property type="molecule type" value="Genomic_DNA"/>
</dbReference>
<dbReference type="AlphaFoldDB" id="N6TA00"/>
<organism evidence="2">
    <name type="scientific">Dendroctonus ponderosae</name>
    <name type="common">Mountain pine beetle</name>
    <dbReference type="NCBI Taxonomy" id="77166"/>
    <lineage>
        <taxon>Eukaryota</taxon>
        <taxon>Metazoa</taxon>
        <taxon>Ecdysozoa</taxon>
        <taxon>Arthropoda</taxon>
        <taxon>Hexapoda</taxon>
        <taxon>Insecta</taxon>
        <taxon>Pterygota</taxon>
        <taxon>Neoptera</taxon>
        <taxon>Endopterygota</taxon>
        <taxon>Coleoptera</taxon>
        <taxon>Polyphaga</taxon>
        <taxon>Cucujiformia</taxon>
        <taxon>Curculionidae</taxon>
        <taxon>Scolytinae</taxon>
        <taxon>Dendroctonus</taxon>
    </lineage>
</organism>